<evidence type="ECO:0000256" key="1">
    <source>
        <dbReference type="SAM" id="SignalP"/>
    </source>
</evidence>
<proteinExistence type="predicted"/>
<feature type="signal peptide" evidence="1">
    <location>
        <begin position="1"/>
        <end position="24"/>
    </location>
</feature>
<evidence type="ECO:0000259" key="2">
    <source>
        <dbReference type="Pfam" id="PF00345"/>
    </source>
</evidence>
<organism evidence="3 4">
    <name type="scientific">Stenotrophomonas rhizophila</name>
    <dbReference type="NCBI Taxonomy" id="216778"/>
    <lineage>
        <taxon>Bacteria</taxon>
        <taxon>Pseudomonadati</taxon>
        <taxon>Pseudomonadota</taxon>
        <taxon>Gammaproteobacteria</taxon>
        <taxon>Lysobacterales</taxon>
        <taxon>Lysobacteraceae</taxon>
        <taxon>Stenotrophomonas</taxon>
    </lineage>
</organism>
<feature type="chain" id="PRO_5043015846" evidence="1">
    <location>
        <begin position="25"/>
        <end position="238"/>
    </location>
</feature>
<evidence type="ECO:0000313" key="4">
    <source>
        <dbReference type="Proteomes" id="UP001226084"/>
    </source>
</evidence>
<dbReference type="Pfam" id="PF00345">
    <property type="entry name" value="PapD_N"/>
    <property type="match status" value="1"/>
</dbReference>
<dbReference type="Proteomes" id="UP001226084">
    <property type="component" value="Unassembled WGS sequence"/>
</dbReference>
<reference evidence="3" key="1">
    <citation type="submission" date="2023-07" db="EMBL/GenBank/DDBJ databases">
        <title>Functional and genomic diversity of the sorghum phyllosphere microbiome.</title>
        <authorList>
            <person name="Shade A."/>
        </authorList>
    </citation>
    <scope>NUCLEOTIDE SEQUENCE</scope>
    <source>
        <strain evidence="3">SORGH_AS_0457</strain>
    </source>
</reference>
<dbReference type="GO" id="GO:0071555">
    <property type="term" value="P:cell wall organization"/>
    <property type="evidence" value="ECO:0007669"/>
    <property type="project" value="InterPro"/>
</dbReference>
<dbReference type="EMBL" id="JAUTAS010000001">
    <property type="protein sequence ID" value="MDQ1109214.1"/>
    <property type="molecule type" value="Genomic_DNA"/>
</dbReference>
<comment type="caution">
    <text evidence="3">The sequence shown here is derived from an EMBL/GenBank/DDBJ whole genome shotgun (WGS) entry which is preliminary data.</text>
</comment>
<dbReference type="PANTHER" id="PTHR30251:SF4">
    <property type="entry name" value="SLR1668 PROTEIN"/>
    <property type="match status" value="1"/>
</dbReference>
<dbReference type="RefSeq" id="WP_307107211.1">
    <property type="nucleotide sequence ID" value="NZ_JAUTAS010000001.1"/>
</dbReference>
<dbReference type="AlphaFoldDB" id="A0AAP5AI87"/>
<evidence type="ECO:0000313" key="3">
    <source>
        <dbReference type="EMBL" id="MDQ1109214.1"/>
    </source>
</evidence>
<sequence>MAHPDLLIRACLLLALLAPAAAQALDISPLRVALRPDQQDAELWLHNETAQPWAGQARLYRWEQSTDAERLTPAQDVVVSPTRLALAPNARQRVRVVRIGPAPSAEQGYRLVLRAAPESPPLKVSLPVFVAGPQLRPAPALSADLRDAAGHALLALYNGGTGHARLADLTFIGPDGRARLLLPELAGYVLAGSTRRWALPGPAAAYAGGRFRARIGDAEPADIPVATPPIAPDRLPGL</sequence>
<dbReference type="InterPro" id="IPR013783">
    <property type="entry name" value="Ig-like_fold"/>
</dbReference>
<dbReference type="InterPro" id="IPR016147">
    <property type="entry name" value="Pili_assmbl_chaperone_N"/>
</dbReference>
<name>A0AAP5AI87_9GAMM</name>
<dbReference type="InterPro" id="IPR008962">
    <property type="entry name" value="PapD-like_sf"/>
</dbReference>
<accession>A0AAP5AI87</accession>
<dbReference type="PANTHER" id="PTHR30251">
    <property type="entry name" value="PILUS ASSEMBLY CHAPERONE"/>
    <property type="match status" value="1"/>
</dbReference>
<gene>
    <name evidence="3" type="ORF">QE424_002373</name>
</gene>
<keyword evidence="1" id="KW-0732">Signal</keyword>
<dbReference type="GO" id="GO:0030288">
    <property type="term" value="C:outer membrane-bounded periplasmic space"/>
    <property type="evidence" value="ECO:0007669"/>
    <property type="project" value="InterPro"/>
</dbReference>
<feature type="domain" description="Pili assembly chaperone N-terminal" evidence="2">
    <location>
        <begin position="25"/>
        <end position="120"/>
    </location>
</feature>
<protein>
    <submittedName>
        <fullName evidence="3">Fimbrial chaperone protein</fullName>
    </submittedName>
</protein>
<dbReference type="InterPro" id="IPR050643">
    <property type="entry name" value="Periplasmic_pilus_chap"/>
</dbReference>
<dbReference type="Gene3D" id="2.60.40.10">
    <property type="entry name" value="Immunoglobulins"/>
    <property type="match status" value="1"/>
</dbReference>
<dbReference type="SUPFAM" id="SSF49354">
    <property type="entry name" value="PapD-like"/>
    <property type="match status" value="1"/>
</dbReference>